<feature type="domain" description="Chorein N-terminal" evidence="4">
    <location>
        <begin position="432"/>
        <end position="667"/>
    </location>
</feature>
<feature type="compositionally biased region" description="Polar residues" evidence="3">
    <location>
        <begin position="590"/>
        <end position="599"/>
    </location>
</feature>
<proteinExistence type="inferred from homology"/>
<sequence length="785" mass="89015">MFLQRYVHVVLDAVLGSYVKNIDPKALQISVWNGKIEVETVELQPDAFPLPKQMRLVKGTLRQLRIDLPWTNLAGQPIRVDIEDVSLLLEVCTDDRAASDAVALTPEEQRRAARKKQQNLQRKRAAIDAVEKATEFNEQNNAQTDAGQSWTQSFLCKLLVKALDNVQVHVQHLHLRMEDAVSDPGCPYAVGMTLEAIIIKSADEGWNYTMVGRGTSPPHGMSFIRKKMDVNKFGIYWSLPLVPVPETALNDAEAFAALMRSSFKPAKKQTQPQVVQPVPSPLTESARAQDATMPTLFKPSDYIVHPLTVSMKLTVNDGNAKLPITHQELSERVLSRLGTSWMVETIDAIGDDAWNDFLKTMPKLAGERKYTLGFVFSEAWSVARDLTEEEDEIPSVLQFKRALSSCMQWSLEEVDRVEQCIIKYREAVVHVMEEKSTYIDAQASIDQISTSLHRQQYLSALSFISFFTVMRRQARYLVLRPNRIRVRNDPKAWWRYAINAMLLDIRERLAHVDWGALETKQRQKDRYKKLCILVEHSTTFAATLVLPDMRLLSKEIARSELEDLEYVMDVQELIKLRRAVRKEIADTEKAQQALQSNGGSDYKSGGRPPLGPESSTGARLWSYATWLTGAGGSAHGSTDHGAGEVRVEDVKWSDQDANDLYKAIDFHPKREKEIEELGNDEVEDVAEREKQLLQNHQHILYRFQLTLCRASFELSLEDVHTDLRDHKGYSNVELSSSSCLTASLDDVEIQFLGPRLSVHDGSSLGKRVWTSTRSWNTILLEFVIK</sequence>
<evidence type="ECO:0000313" key="5">
    <source>
        <dbReference type="EnsemblProtists" id="HpaP811474"/>
    </source>
</evidence>
<dbReference type="Pfam" id="PF12624">
    <property type="entry name" value="VPS13_N"/>
    <property type="match status" value="2"/>
</dbReference>
<dbReference type="InterPro" id="IPR026847">
    <property type="entry name" value="VPS13"/>
</dbReference>
<feature type="region of interest" description="Disordered" evidence="3">
    <location>
        <begin position="589"/>
        <end position="615"/>
    </location>
</feature>
<dbReference type="OMA" id="TRSWNTI"/>
<dbReference type="Proteomes" id="UP000011713">
    <property type="component" value="Unassembled WGS sequence"/>
</dbReference>
<evidence type="ECO:0000259" key="4">
    <source>
        <dbReference type="Pfam" id="PF12624"/>
    </source>
</evidence>
<dbReference type="GO" id="GO:0006623">
    <property type="term" value="P:protein targeting to vacuole"/>
    <property type="evidence" value="ECO:0007669"/>
    <property type="project" value="TreeGrafter"/>
</dbReference>
<accession>M4BY42</accession>
<evidence type="ECO:0000256" key="2">
    <source>
        <dbReference type="ARBA" id="ARBA00022448"/>
    </source>
</evidence>
<dbReference type="PANTHER" id="PTHR16166:SF93">
    <property type="entry name" value="INTERMEMBRANE LIPID TRANSFER PROTEIN VPS13"/>
    <property type="match status" value="1"/>
</dbReference>
<dbReference type="GO" id="GO:0045053">
    <property type="term" value="P:protein retention in Golgi apparatus"/>
    <property type="evidence" value="ECO:0007669"/>
    <property type="project" value="TreeGrafter"/>
</dbReference>
<dbReference type="InParanoid" id="M4BY42"/>
<dbReference type="HOGENOM" id="CLU_357334_0_0_1"/>
<protein>
    <recommendedName>
        <fullName evidence="4">Chorein N-terminal domain-containing protein</fullName>
    </recommendedName>
</protein>
<dbReference type="PANTHER" id="PTHR16166">
    <property type="entry name" value="VACUOLAR PROTEIN SORTING-ASSOCIATED PROTEIN VPS13"/>
    <property type="match status" value="1"/>
</dbReference>
<dbReference type="VEuPathDB" id="FungiDB:HpaG811474"/>
<evidence type="ECO:0000256" key="3">
    <source>
        <dbReference type="SAM" id="MobiDB-lite"/>
    </source>
</evidence>
<dbReference type="eggNOG" id="KOG1809">
    <property type="taxonomic scope" value="Eukaryota"/>
</dbReference>
<feature type="domain" description="Chorein N-terminal" evidence="4">
    <location>
        <begin position="4"/>
        <end position="316"/>
    </location>
</feature>
<reference evidence="5" key="2">
    <citation type="submission" date="2015-06" db="UniProtKB">
        <authorList>
            <consortium name="EnsemblProtists"/>
        </authorList>
    </citation>
    <scope>IDENTIFICATION</scope>
    <source>
        <strain evidence="5">Emoy2</strain>
    </source>
</reference>
<dbReference type="AlphaFoldDB" id="M4BY42"/>
<evidence type="ECO:0000313" key="6">
    <source>
        <dbReference type="Proteomes" id="UP000011713"/>
    </source>
</evidence>
<keyword evidence="2" id="KW-0813">Transport</keyword>
<comment type="similarity">
    <text evidence="1">Belongs to the VPS13 family.</text>
</comment>
<organism evidence="5 6">
    <name type="scientific">Hyaloperonospora arabidopsidis (strain Emoy2)</name>
    <name type="common">Downy mildew agent</name>
    <name type="synonym">Peronospora arabidopsidis</name>
    <dbReference type="NCBI Taxonomy" id="559515"/>
    <lineage>
        <taxon>Eukaryota</taxon>
        <taxon>Sar</taxon>
        <taxon>Stramenopiles</taxon>
        <taxon>Oomycota</taxon>
        <taxon>Peronosporomycetes</taxon>
        <taxon>Peronosporales</taxon>
        <taxon>Peronosporaceae</taxon>
        <taxon>Hyaloperonospora</taxon>
    </lineage>
</organism>
<reference evidence="6" key="1">
    <citation type="journal article" date="2010" name="Science">
        <title>Signatures of adaptation to obligate biotrophy in the Hyaloperonospora arabidopsidis genome.</title>
        <authorList>
            <person name="Baxter L."/>
            <person name="Tripathy S."/>
            <person name="Ishaque N."/>
            <person name="Boot N."/>
            <person name="Cabral A."/>
            <person name="Kemen E."/>
            <person name="Thines M."/>
            <person name="Ah-Fong A."/>
            <person name="Anderson R."/>
            <person name="Badejoko W."/>
            <person name="Bittner-Eddy P."/>
            <person name="Boore J.L."/>
            <person name="Chibucos M.C."/>
            <person name="Coates M."/>
            <person name="Dehal P."/>
            <person name="Delehaunty K."/>
            <person name="Dong S."/>
            <person name="Downton P."/>
            <person name="Dumas B."/>
            <person name="Fabro G."/>
            <person name="Fronick C."/>
            <person name="Fuerstenberg S.I."/>
            <person name="Fulton L."/>
            <person name="Gaulin E."/>
            <person name="Govers F."/>
            <person name="Hughes L."/>
            <person name="Humphray S."/>
            <person name="Jiang R.H."/>
            <person name="Judelson H."/>
            <person name="Kamoun S."/>
            <person name="Kyung K."/>
            <person name="Meijer H."/>
            <person name="Minx P."/>
            <person name="Morris P."/>
            <person name="Nelson J."/>
            <person name="Phuntumart V."/>
            <person name="Qutob D."/>
            <person name="Rehmany A."/>
            <person name="Rougon-Cardoso A."/>
            <person name="Ryden P."/>
            <person name="Torto-Alalibo T."/>
            <person name="Studholme D."/>
            <person name="Wang Y."/>
            <person name="Win J."/>
            <person name="Wood J."/>
            <person name="Clifton S.W."/>
            <person name="Rogers J."/>
            <person name="Van den Ackerveken G."/>
            <person name="Jones J.D."/>
            <person name="McDowell J.M."/>
            <person name="Beynon J."/>
            <person name="Tyler B.M."/>
        </authorList>
    </citation>
    <scope>NUCLEOTIDE SEQUENCE [LARGE SCALE GENOMIC DNA]</scope>
    <source>
        <strain evidence="6">Emoy2</strain>
    </source>
</reference>
<keyword evidence="6" id="KW-1185">Reference proteome</keyword>
<dbReference type="InterPro" id="IPR026854">
    <property type="entry name" value="VPS13_N"/>
</dbReference>
<name>M4BY42_HYAAE</name>
<dbReference type="EnsemblProtists" id="HpaT811474">
    <property type="protein sequence ID" value="HpaP811474"/>
    <property type="gene ID" value="HpaG811474"/>
</dbReference>
<evidence type="ECO:0000256" key="1">
    <source>
        <dbReference type="ARBA" id="ARBA00006545"/>
    </source>
</evidence>
<dbReference type="EMBL" id="JH598037">
    <property type="status" value="NOT_ANNOTATED_CDS"/>
    <property type="molecule type" value="Genomic_DNA"/>
</dbReference>